<evidence type="ECO:0000256" key="8">
    <source>
        <dbReference type="ARBA" id="ARBA00022592"/>
    </source>
</evidence>
<dbReference type="GO" id="GO:0016036">
    <property type="term" value="P:cellular response to phosphate starvation"/>
    <property type="evidence" value="ECO:0007669"/>
    <property type="project" value="TreeGrafter"/>
</dbReference>
<dbReference type="InterPro" id="IPR000014">
    <property type="entry name" value="PAS"/>
</dbReference>
<organism evidence="20 21">
    <name type="scientific">Methylogaea oryzae</name>
    <dbReference type="NCBI Taxonomy" id="1295382"/>
    <lineage>
        <taxon>Bacteria</taxon>
        <taxon>Pseudomonadati</taxon>
        <taxon>Pseudomonadota</taxon>
        <taxon>Gammaproteobacteria</taxon>
        <taxon>Methylococcales</taxon>
        <taxon>Methylococcaceae</taxon>
        <taxon>Methylogaea</taxon>
    </lineage>
</organism>
<evidence type="ECO:0000256" key="11">
    <source>
        <dbReference type="ARBA" id="ARBA00022741"/>
    </source>
</evidence>
<evidence type="ECO:0000256" key="6">
    <source>
        <dbReference type="ARBA" id="ARBA00022475"/>
    </source>
</evidence>
<evidence type="ECO:0000256" key="15">
    <source>
        <dbReference type="ARBA" id="ARBA00023012"/>
    </source>
</evidence>
<dbReference type="Pfam" id="PF00512">
    <property type="entry name" value="HisKA"/>
    <property type="match status" value="1"/>
</dbReference>
<comment type="catalytic activity">
    <reaction evidence="1">
        <text>ATP + protein L-histidine = ADP + protein N-phospho-L-histidine.</text>
        <dbReference type="EC" id="2.7.13.3"/>
    </reaction>
</comment>
<keyword evidence="8" id="KW-0592">Phosphate transport</keyword>
<evidence type="ECO:0000256" key="14">
    <source>
        <dbReference type="ARBA" id="ARBA00022989"/>
    </source>
</evidence>
<dbReference type="Pfam" id="PF11808">
    <property type="entry name" value="PhoR"/>
    <property type="match status" value="1"/>
</dbReference>
<dbReference type="Proteomes" id="UP000824988">
    <property type="component" value="Chromosome"/>
</dbReference>
<keyword evidence="6" id="KW-1003">Cell membrane</keyword>
<proteinExistence type="predicted"/>
<reference evidence="20" key="1">
    <citation type="submission" date="2019-06" db="EMBL/GenBank/DDBJ databases">
        <title>Complete genome sequence of Methylogaea oryzae strain JCM16910.</title>
        <authorList>
            <person name="Asakawa S."/>
        </authorList>
    </citation>
    <scope>NUCLEOTIDE SEQUENCE</scope>
    <source>
        <strain evidence="20">E10</strain>
    </source>
</reference>
<dbReference type="GO" id="GO:0006817">
    <property type="term" value="P:phosphate ion transport"/>
    <property type="evidence" value="ECO:0007669"/>
    <property type="project" value="UniProtKB-KW"/>
</dbReference>
<keyword evidence="15" id="KW-0902">Two-component regulatory system</keyword>
<feature type="transmembrane region" description="Helical" evidence="17">
    <location>
        <begin position="12"/>
        <end position="42"/>
    </location>
</feature>
<evidence type="ECO:0000256" key="10">
    <source>
        <dbReference type="ARBA" id="ARBA00022692"/>
    </source>
</evidence>
<evidence type="ECO:0000256" key="12">
    <source>
        <dbReference type="ARBA" id="ARBA00022777"/>
    </source>
</evidence>
<dbReference type="NCBIfam" id="TIGR02966">
    <property type="entry name" value="phoR_proteo"/>
    <property type="match status" value="1"/>
</dbReference>
<comment type="subcellular location">
    <subcellularLocation>
        <location evidence="2">Cell membrane</location>
    </subcellularLocation>
</comment>
<dbReference type="GO" id="GO:0000155">
    <property type="term" value="F:phosphorelay sensor kinase activity"/>
    <property type="evidence" value="ECO:0007669"/>
    <property type="project" value="InterPro"/>
</dbReference>
<evidence type="ECO:0000256" key="2">
    <source>
        <dbReference type="ARBA" id="ARBA00004236"/>
    </source>
</evidence>
<feature type="domain" description="Histidine kinase" evidence="18">
    <location>
        <begin position="209"/>
        <end position="425"/>
    </location>
</feature>
<keyword evidence="9" id="KW-0808">Transferase</keyword>
<dbReference type="CDD" id="cd00082">
    <property type="entry name" value="HisKA"/>
    <property type="match status" value="1"/>
</dbReference>
<comment type="function">
    <text evidence="16">Member of the two-component regulatory system PhoR/PhoB involved in the phosphate regulon genes expression. PhoR may function as a membrane-associated protein kinase that phosphorylates PhoB in response to environmental signals.</text>
</comment>
<dbReference type="InterPro" id="IPR021766">
    <property type="entry name" value="PhoR_N"/>
</dbReference>
<dbReference type="InterPro" id="IPR014310">
    <property type="entry name" value="Sig_transdc_His_kinase_PhoR"/>
</dbReference>
<evidence type="ECO:0000256" key="3">
    <source>
        <dbReference type="ARBA" id="ARBA00012438"/>
    </source>
</evidence>
<evidence type="ECO:0000313" key="21">
    <source>
        <dbReference type="Proteomes" id="UP000824988"/>
    </source>
</evidence>
<evidence type="ECO:0000256" key="4">
    <source>
        <dbReference type="ARBA" id="ARBA00019665"/>
    </source>
</evidence>
<dbReference type="Pfam" id="PF02518">
    <property type="entry name" value="HATPase_c"/>
    <property type="match status" value="1"/>
</dbReference>
<dbReference type="SMART" id="SM00388">
    <property type="entry name" value="HisKA"/>
    <property type="match status" value="1"/>
</dbReference>
<dbReference type="InterPro" id="IPR050351">
    <property type="entry name" value="BphY/WalK/GraS-like"/>
</dbReference>
<dbReference type="InterPro" id="IPR003594">
    <property type="entry name" value="HATPase_dom"/>
</dbReference>
<dbReference type="PROSITE" id="PS50109">
    <property type="entry name" value="HIS_KIN"/>
    <property type="match status" value="1"/>
</dbReference>
<dbReference type="PROSITE" id="PS50112">
    <property type="entry name" value="PAS"/>
    <property type="match status" value="1"/>
</dbReference>
<gene>
    <name evidence="20" type="primary">phoR</name>
    <name evidence="20" type="ORF">MoryE10_07550</name>
</gene>
<keyword evidence="14 17" id="KW-1133">Transmembrane helix</keyword>
<accession>A0A8D4VMV8</accession>
<dbReference type="PANTHER" id="PTHR45453">
    <property type="entry name" value="PHOSPHATE REGULON SENSOR PROTEIN PHOR"/>
    <property type="match status" value="1"/>
</dbReference>
<evidence type="ECO:0000259" key="18">
    <source>
        <dbReference type="PROSITE" id="PS50109"/>
    </source>
</evidence>
<dbReference type="KEGG" id="moz:MoryE10_07550"/>
<dbReference type="EMBL" id="AP019782">
    <property type="protein sequence ID" value="BBL70149.1"/>
    <property type="molecule type" value="Genomic_DNA"/>
</dbReference>
<keyword evidence="5" id="KW-0813">Transport</keyword>
<keyword evidence="12" id="KW-0418">Kinase</keyword>
<dbReference type="InterPro" id="IPR005467">
    <property type="entry name" value="His_kinase_dom"/>
</dbReference>
<evidence type="ECO:0000256" key="7">
    <source>
        <dbReference type="ARBA" id="ARBA00022553"/>
    </source>
</evidence>
<dbReference type="SMART" id="SM00091">
    <property type="entry name" value="PAS"/>
    <property type="match status" value="1"/>
</dbReference>
<dbReference type="SMART" id="SM00387">
    <property type="entry name" value="HATPase_c"/>
    <property type="match status" value="1"/>
</dbReference>
<evidence type="ECO:0000256" key="1">
    <source>
        <dbReference type="ARBA" id="ARBA00000085"/>
    </source>
</evidence>
<sequence length="440" mass="49353">MWHGWRQELAWVGSYLTITLALGWLLGHVTAALGVFVAGYWVRHLVSLHRLQKQLSGGGNDYPSNGSGVWEEIYYQFYQLRRRGKRRKKRLVRMVERFRNAFSALPDAIVFLSEHDEIQWFNAAAEHLLGLKKTDMGLFIGNLVRSPKFVDFLHKKDCSGTITITSPCDANVMLEIRLVPYAKDMRLVLAQDVTQLRFMERVRSDFVANVSHELRTPLTVLKGYLETLEDAQDPALKRYGKAFHSMEDQAGRMQRLIDDLLSLTRLESAVQNSQRQKPVDVAALLHGICDDAQRLGSEHAPIALHLESAAEVLGDEQELRSAFSNLVVNAVKYTPVTGRVDVTWRDDGEGVRLDVRDTGEGIAEQHIPRLTERFYRVESGTRGKVGVGLGLAIVKHVLLRHDAELKIVSQVGQGSCFSCCFPARRVVRTAAPAGRGGVDS</sequence>
<dbReference type="GO" id="GO:0004721">
    <property type="term" value="F:phosphoprotein phosphatase activity"/>
    <property type="evidence" value="ECO:0007669"/>
    <property type="project" value="InterPro"/>
</dbReference>
<dbReference type="GO" id="GO:0005524">
    <property type="term" value="F:ATP binding"/>
    <property type="evidence" value="ECO:0007669"/>
    <property type="project" value="UniProtKB-KW"/>
</dbReference>
<keyword evidence="21" id="KW-1185">Reference proteome</keyword>
<dbReference type="PANTHER" id="PTHR45453:SF1">
    <property type="entry name" value="PHOSPHATE REGULON SENSOR PROTEIN PHOR"/>
    <property type="match status" value="1"/>
</dbReference>
<keyword evidence="10 17" id="KW-0812">Transmembrane</keyword>
<dbReference type="AlphaFoldDB" id="A0A8D4VMV8"/>
<dbReference type="EC" id="2.7.13.3" evidence="3"/>
<dbReference type="InterPro" id="IPR003661">
    <property type="entry name" value="HisK_dim/P_dom"/>
</dbReference>
<dbReference type="RefSeq" id="WP_221048256.1">
    <property type="nucleotide sequence ID" value="NZ_AP019782.1"/>
</dbReference>
<evidence type="ECO:0000256" key="13">
    <source>
        <dbReference type="ARBA" id="ARBA00022840"/>
    </source>
</evidence>
<keyword evidence="11" id="KW-0547">Nucleotide-binding</keyword>
<keyword evidence="7" id="KW-0597">Phosphoprotein</keyword>
<evidence type="ECO:0000313" key="20">
    <source>
        <dbReference type="EMBL" id="BBL70149.1"/>
    </source>
</evidence>
<feature type="domain" description="PAS" evidence="19">
    <location>
        <begin position="94"/>
        <end position="136"/>
    </location>
</feature>
<keyword evidence="13" id="KW-0067">ATP-binding</keyword>
<evidence type="ECO:0000256" key="5">
    <source>
        <dbReference type="ARBA" id="ARBA00022448"/>
    </source>
</evidence>
<dbReference type="Pfam" id="PF13188">
    <property type="entry name" value="PAS_8"/>
    <property type="match status" value="1"/>
</dbReference>
<dbReference type="FunFam" id="1.10.287.130:FF:000001">
    <property type="entry name" value="Two-component sensor histidine kinase"/>
    <property type="match status" value="1"/>
</dbReference>
<evidence type="ECO:0000259" key="19">
    <source>
        <dbReference type="PROSITE" id="PS50112"/>
    </source>
</evidence>
<dbReference type="GO" id="GO:0005886">
    <property type="term" value="C:plasma membrane"/>
    <property type="evidence" value="ECO:0007669"/>
    <property type="project" value="UniProtKB-SubCell"/>
</dbReference>
<keyword evidence="17" id="KW-0472">Membrane</keyword>
<name>A0A8D4VMV8_9GAMM</name>
<evidence type="ECO:0000256" key="9">
    <source>
        <dbReference type="ARBA" id="ARBA00022679"/>
    </source>
</evidence>
<evidence type="ECO:0000256" key="16">
    <source>
        <dbReference type="ARBA" id="ARBA00025207"/>
    </source>
</evidence>
<protein>
    <recommendedName>
        <fullName evidence="4">Phosphate regulon sensor protein PhoR</fullName>
        <ecNumber evidence="3">2.7.13.3</ecNumber>
    </recommendedName>
</protein>
<evidence type="ECO:0000256" key="17">
    <source>
        <dbReference type="SAM" id="Phobius"/>
    </source>
</evidence>